<evidence type="ECO:0000313" key="2">
    <source>
        <dbReference type="EMBL" id="OVF09911.1"/>
    </source>
</evidence>
<dbReference type="Proteomes" id="UP000195602">
    <property type="component" value="Unassembled WGS sequence"/>
</dbReference>
<feature type="region of interest" description="Disordered" evidence="1">
    <location>
        <begin position="196"/>
        <end position="222"/>
    </location>
</feature>
<organism evidence="2 3">
    <name type="scientific">Clavispora lusitaniae</name>
    <name type="common">Candida lusitaniae</name>
    <dbReference type="NCBI Taxonomy" id="36911"/>
    <lineage>
        <taxon>Eukaryota</taxon>
        <taxon>Fungi</taxon>
        <taxon>Dikarya</taxon>
        <taxon>Ascomycota</taxon>
        <taxon>Saccharomycotina</taxon>
        <taxon>Pichiomycetes</taxon>
        <taxon>Metschnikowiaceae</taxon>
        <taxon>Clavispora</taxon>
    </lineage>
</organism>
<name>A0AA91Q2V6_CLALS</name>
<dbReference type="EMBL" id="LYUB02000003">
    <property type="protein sequence ID" value="OVF09911.1"/>
    <property type="molecule type" value="Genomic_DNA"/>
</dbReference>
<accession>A0AA91Q2V6</accession>
<proteinExistence type="predicted"/>
<evidence type="ECO:0000256" key="1">
    <source>
        <dbReference type="SAM" id="MobiDB-lite"/>
    </source>
</evidence>
<reference evidence="2 3" key="1">
    <citation type="submission" date="2017-04" db="EMBL/GenBank/DDBJ databases">
        <title>Draft genome of the yeast Clavispora lusitaniae type strain CBS 6936.</title>
        <authorList>
            <person name="Durrens P."/>
            <person name="Klopp C."/>
            <person name="Biteau N."/>
            <person name="Fitton-Ouhabi V."/>
            <person name="Dementhon K."/>
            <person name="Accoceberry I."/>
            <person name="Sherman D.J."/>
            <person name="Noel T."/>
        </authorList>
    </citation>
    <scope>NUCLEOTIDE SEQUENCE [LARGE SCALE GENOMIC DNA]</scope>
    <source>
        <strain evidence="2 3">CBS 6936</strain>
    </source>
</reference>
<comment type="caution">
    <text evidence="2">The sequence shown here is derived from an EMBL/GenBank/DDBJ whole genome shotgun (WGS) entry which is preliminary data.</text>
</comment>
<gene>
    <name evidence="2" type="ORF">A9F13_03g00319</name>
</gene>
<sequence>MSVLNNTLFEAQGVSAFKIPPGTVSLSKWNPDSSNVVWKGNIRLIEQESTETPASAAVFEGLRLKLELFNKPKSGSEDVPWAEVWYNPMSELDSQYRIANDGEDTIRMSDESSKYYKIITQLPGTGYHPLDSKSNDKGLVLQVALGLKFDDSYAAVSFSEALGIYRKRFRSYQNTFSYDQHLSELQQKIMDNLRLPQEEAEKSPAPDFDDDEFGGFVGASYD</sequence>
<protein>
    <submittedName>
        <fullName evidence="2">Uncharacterized protein</fullName>
    </submittedName>
</protein>
<dbReference type="KEGG" id="clus:A9F13_03g00319"/>
<dbReference type="AlphaFoldDB" id="A0AA91Q2V6"/>
<evidence type="ECO:0000313" key="3">
    <source>
        <dbReference type="Proteomes" id="UP000195602"/>
    </source>
</evidence>